<evidence type="ECO:0000313" key="2">
    <source>
        <dbReference type="Proteomes" id="UP001057402"/>
    </source>
</evidence>
<evidence type="ECO:0000313" key="1">
    <source>
        <dbReference type="EMBL" id="KAI4341792.1"/>
    </source>
</evidence>
<gene>
    <name evidence="1" type="ORF">MLD38_026474</name>
</gene>
<sequence>MLSFCDIFRVSKGVRELPGSLQSATSNVTPGTLLTYVGALLSAGVLFIFIAFTMFLPVMVLMPQKFAICLPSVLHLCCFFLPSQGH</sequence>
<name>A0ACB9P1J9_9MYRT</name>
<organism evidence="1 2">
    <name type="scientific">Melastoma candidum</name>
    <dbReference type="NCBI Taxonomy" id="119954"/>
    <lineage>
        <taxon>Eukaryota</taxon>
        <taxon>Viridiplantae</taxon>
        <taxon>Streptophyta</taxon>
        <taxon>Embryophyta</taxon>
        <taxon>Tracheophyta</taxon>
        <taxon>Spermatophyta</taxon>
        <taxon>Magnoliopsida</taxon>
        <taxon>eudicotyledons</taxon>
        <taxon>Gunneridae</taxon>
        <taxon>Pentapetalae</taxon>
        <taxon>rosids</taxon>
        <taxon>malvids</taxon>
        <taxon>Myrtales</taxon>
        <taxon>Melastomataceae</taxon>
        <taxon>Melastomatoideae</taxon>
        <taxon>Melastomateae</taxon>
        <taxon>Melastoma</taxon>
    </lineage>
</organism>
<proteinExistence type="predicted"/>
<dbReference type="EMBL" id="CM042886">
    <property type="protein sequence ID" value="KAI4341792.1"/>
    <property type="molecule type" value="Genomic_DNA"/>
</dbReference>
<dbReference type="Proteomes" id="UP001057402">
    <property type="component" value="Chromosome 7"/>
</dbReference>
<comment type="caution">
    <text evidence="1">The sequence shown here is derived from an EMBL/GenBank/DDBJ whole genome shotgun (WGS) entry which is preliminary data.</text>
</comment>
<reference evidence="2" key="1">
    <citation type="journal article" date="2023" name="Front. Plant Sci.">
        <title>Chromosomal-level genome assembly of Melastoma candidum provides insights into trichome evolution.</title>
        <authorList>
            <person name="Zhong Y."/>
            <person name="Wu W."/>
            <person name="Sun C."/>
            <person name="Zou P."/>
            <person name="Liu Y."/>
            <person name="Dai S."/>
            <person name="Zhou R."/>
        </authorList>
    </citation>
    <scope>NUCLEOTIDE SEQUENCE [LARGE SCALE GENOMIC DNA]</scope>
</reference>
<protein>
    <submittedName>
        <fullName evidence="1">Uncharacterized protein</fullName>
    </submittedName>
</protein>
<keyword evidence="2" id="KW-1185">Reference proteome</keyword>
<accession>A0ACB9P1J9</accession>